<dbReference type="InterPro" id="IPR029020">
    <property type="entry name" value="Ammonium/urea_transptr"/>
</dbReference>
<comment type="similarity">
    <text evidence="2">Belongs to the urea transporter family.</text>
</comment>
<dbReference type="Gene3D" id="1.10.3430.10">
    <property type="entry name" value="Ammonium transporter AmtB like domains"/>
    <property type="match status" value="1"/>
</dbReference>
<keyword evidence="3" id="KW-1003">Cell membrane</keyword>
<dbReference type="Proteomes" id="UP000030460">
    <property type="component" value="Unassembled WGS sequence"/>
</dbReference>
<dbReference type="InterPro" id="IPR004937">
    <property type="entry name" value="Urea_transporter"/>
</dbReference>
<accession>A0A8T6ZLR0</accession>
<evidence type="ECO:0000256" key="1">
    <source>
        <dbReference type="ARBA" id="ARBA00004651"/>
    </source>
</evidence>
<dbReference type="OrthoDB" id="9002779at2"/>
<evidence type="ECO:0000256" key="2">
    <source>
        <dbReference type="ARBA" id="ARBA00005914"/>
    </source>
</evidence>
<protein>
    <submittedName>
        <fullName evidence="9">Urea transporter</fullName>
    </submittedName>
</protein>
<reference evidence="9" key="1">
    <citation type="journal article" date="2015" name="Genome Announc.">
        <title>Draft Genome Sequence of the Polyhydroxyalkanoate-Producing Bacterium Burkholderia sacchari LMG 19450 Isolated from Brazilian Sugarcane Plantation Soil.</title>
        <authorList>
            <person name="Alexandrino P.M."/>
            <person name="Mendonca T.T."/>
            <person name="Guaman Bautista L.P."/>
            <person name="Cherix J."/>
            <person name="Lozano-Sakalauskas G.C."/>
            <person name="Fujita A."/>
            <person name="Ramos Filho E."/>
            <person name="Long P."/>
            <person name="Padilla G."/>
            <person name="Taciro M.K."/>
            <person name="Gomez J.G."/>
            <person name="Silva L.F."/>
        </authorList>
    </citation>
    <scope>NUCLEOTIDE SEQUENCE</scope>
    <source>
        <strain evidence="9">LMG 19450</strain>
    </source>
</reference>
<dbReference type="PANTHER" id="PTHR10464">
    <property type="entry name" value="UREA TRANSPORTER"/>
    <property type="match status" value="1"/>
</dbReference>
<dbReference type="RefSeq" id="WP_052148465.1">
    <property type="nucleotide sequence ID" value="NZ_CADFGF010000003.1"/>
</dbReference>
<feature type="transmembrane region" description="Helical" evidence="8">
    <location>
        <begin position="222"/>
        <end position="240"/>
    </location>
</feature>
<dbReference type="GO" id="GO:0015204">
    <property type="term" value="F:urea transmembrane transporter activity"/>
    <property type="evidence" value="ECO:0007669"/>
    <property type="project" value="InterPro"/>
</dbReference>
<comment type="caution">
    <text evidence="9">The sequence shown here is derived from an EMBL/GenBank/DDBJ whole genome shotgun (WGS) entry which is preliminary data.</text>
</comment>
<evidence type="ECO:0000256" key="7">
    <source>
        <dbReference type="SAM" id="MobiDB-lite"/>
    </source>
</evidence>
<feature type="region of interest" description="Disordered" evidence="7">
    <location>
        <begin position="315"/>
        <end position="360"/>
    </location>
</feature>
<dbReference type="GO" id="GO:0005886">
    <property type="term" value="C:plasma membrane"/>
    <property type="evidence" value="ECO:0007669"/>
    <property type="project" value="UniProtKB-SubCell"/>
</dbReference>
<feature type="transmembrane region" description="Helical" evidence="8">
    <location>
        <begin position="188"/>
        <end position="215"/>
    </location>
</feature>
<keyword evidence="10" id="KW-1185">Reference proteome</keyword>
<name>A0A8T6ZLR0_9BURK</name>
<comment type="subcellular location">
    <subcellularLocation>
        <location evidence="1">Cell membrane</location>
        <topology evidence="1">Multi-pass membrane protein</topology>
    </subcellularLocation>
</comment>
<feature type="transmembrane region" description="Helical" evidence="8">
    <location>
        <begin position="95"/>
        <end position="113"/>
    </location>
</feature>
<evidence type="ECO:0000313" key="10">
    <source>
        <dbReference type="Proteomes" id="UP000030460"/>
    </source>
</evidence>
<keyword evidence="4 8" id="KW-0812">Transmembrane</keyword>
<dbReference type="PANTHER" id="PTHR10464:SF4">
    <property type="entry name" value="UREA TRANSPORTER"/>
    <property type="match status" value="1"/>
</dbReference>
<organism evidence="9 10">
    <name type="scientific">Paraburkholderia sacchari</name>
    <dbReference type="NCBI Taxonomy" id="159450"/>
    <lineage>
        <taxon>Bacteria</taxon>
        <taxon>Pseudomonadati</taxon>
        <taxon>Pseudomonadota</taxon>
        <taxon>Betaproteobacteria</taxon>
        <taxon>Burkholderiales</taxon>
        <taxon>Burkholderiaceae</taxon>
        <taxon>Paraburkholderia</taxon>
    </lineage>
</organism>
<proteinExistence type="inferred from homology"/>
<feature type="transmembrane region" description="Helical" evidence="8">
    <location>
        <begin position="148"/>
        <end position="168"/>
    </location>
</feature>
<keyword evidence="6 8" id="KW-0472">Membrane</keyword>
<keyword evidence="5 8" id="KW-1133">Transmembrane helix</keyword>
<gene>
    <name evidence="9" type="ORF">NH14_032175</name>
</gene>
<sequence>MSTPAPAQANPDAAFASPSAHAASTDAPPGFTGHLRTLLRSLGQIVLQRHAGTGICLLAALALCDLWLACAAVIGAATANLCARRAGHSYAEVRDGLVGFNGALAGLAAITFAGENFTAVVLAVLAAAATAWIGAPLVRWLRRAGLSVYSAPCLLATWLWMALGFGNQRTTMASAIAPAHLSLSWLDAAAGVLSGVAQTTFATGALPGLVLLAGLAWSSRRAAAYALGGAALATVIEYAVGVPPASFVAGVCGFNGALAALAASSLGPRAAICATMLAAALHLAAVQLGMPGMTAPFALAGWSVHSAWRLLAPGRTQPSQQSAPGAVAKLPETGANAAHGALPDETGKLATLPRARPEVR</sequence>
<feature type="transmembrane region" description="Helical" evidence="8">
    <location>
        <begin position="119"/>
        <end position="141"/>
    </location>
</feature>
<feature type="transmembrane region" description="Helical" evidence="8">
    <location>
        <begin position="57"/>
        <end position="83"/>
    </location>
</feature>
<dbReference type="AlphaFoldDB" id="A0A8T6ZLR0"/>
<evidence type="ECO:0000256" key="6">
    <source>
        <dbReference type="ARBA" id="ARBA00023136"/>
    </source>
</evidence>
<dbReference type="Pfam" id="PF03253">
    <property type="entry name" value="UT"/>
    <property type="match status" value="1"/>
</dbReference>
<evidence type="ECO:0000256" key="8">
    <source>
        <dbReference type="SAM" id="Phobius"/>
    </source>
</evidence>
<evidence type="ECO:0000256" key="3">
    <source>
        <dbReference type="ARBA" id="ARBA00022475"/>
    </source>
</evidence>
<feature type="transmembrane region" description="Helical" evidence="8">
    <location>
        <begin position="246"/>
        <end position="263"/>
    </location>
</feature>
<evidence type="ECO:0000313" key="9">
    <source>
        <dbReference type="EMBL" id="NLP65716.1"/>
    </source>
</evidence>
<evidence type="ECO:0000256" key="5">
    <source>
        <dbReference type="ARBA" id="ARBA00022989"/>
    </source>
</evidence>
<reference evidence="9" key="2">
    <citation type="submission" date="2020-04" db="EMBL/GenBank/DDBJ databases">
        <authorList>
            <person name="Alexandrino P."/>
            <person name="Mendonca T."/>
            <person name="Guaman L."/>
            <person name="Cherix J."/>
            <person name="Lozano-Sakalauskas G."/>
            <person name="Fujita A."/>
            <person name="Filho E.R."/>
            <person name="Long P."/>
            <person name="Padilla G."/>
            <person name="Taciro M.K."/>
            <person name="Gomez J.G."/>
            <person name="Silva L.F."/>
            <person name="Torres M."/>
        </authorList>
    </citation>
    <scope>NUCLEOTIDE SEQUENCE</scope>
    <source>
        <strain evidence="9">LMG 19450</strain>
    </source>
</reference>
<evidence type="ECO:0000256" key="4">
    <source>
        <dbReference type="ARBA" id="ARBA00022692"/>
    </source>
</evidence>
<dbReference type="EMBL" id="JTDB02000017">
    <property type="protein sequence ID" value="NLP65716.1"/>
    <property type="molecule type" value="Genomic_DNA"/>
</dbReference>